<keyword evidence="4" id="KW-0963">Cytoplasm</keyword>
<dbReference type="Pfam" id="PF21634">
    <property type="entry name" value="MOV-10_beta-barrel"/>
    <property type="match status" value="1"/>
</dbReference>
<keyword evidence="9" id="KW-0943">RNA-mediated gene silencing</keyword>
<evidence type="ECO:0000259" key="14">
    <source>
        <dbReference type="PROSITE" id="PS50008"/>
    </source>
</evidence>
<dbReference type="InterPro" id="IPR027417">
    <property type="entry name" value="P-loop_NTPase"/>
</dbReference>
<dbReference type="PROSITE" id="PS50200">
    <property type="entry name" value="RA"/>
    <property type="match status" value="2"/>
</dbReference>
<keyword evidence="8" id="KW-0067">ATP-binding</keyword>
<evidence type="ECO:0000256" key="2">
    <source>
        <dbReference type="ARBA" id="ARBA00005601"/>
    </source>
</evidence>
<dbReference type="CDD" id="cd17114">
    <property type="entry name" value="RA_PLC-epsilon"/>
    <property type="match status" value="1"/>
</dbReference>
<dbReference type="Pfam" id="PF00387">
    <property type="entry name" value="PI-PLC-Y"/>
    <property type="match status" value="1"/>
</dbReference>
<evidence type="ECO:0000256" key="10">
    <source>
        <dbReference type="ARBA" id="ARBA00047984"/>
    </source>
</evidence>
<name>A0A8J6HHJ5_TENMO</name>
<evidence type="ECO:0000256" key="12">
    <source>
        <dbReference type="SAM" id="MobiDB-lite"/>
    </source>
</evidence>
<dbReference type="InterPro" id="IPR000008">
    <property type="entry name" value="C2_dom"/>
</dbReference>
<evidence type="ECO:0000256" key="11">
    <source>
        <dbReference type="ARBA" id="ARBA00048432"/>
    </source>
</evidence>
<keyword evidence="7" id="KW-0347">Helicase</keyword>
<dbReference type="InterPro" id="IPR001711">
    <property type="entry name" value="PLipase_C_Pinositol-sp_Y"/>
</dbReference>
<dbReference type="Pfam" id="PF13086">
    <property type="entry name" value="AAA_11"/>
    <property type="match status" value="2"/>
</dbReference>
<dbReference type="InterPro" id="IPR041679">
    <property type="entry name" value="DNA2/NAM7-like_C"/>
</dbReference>
<dbReference type="GO" id="GO:0035556">
    <property type="term" value="P:intracellular signal transduction"/>
    <property type="evidence" value="ECO:0007669"/>
    <property type="project" value="InterPro"/>
</dbReference>
<feature type="domain" description="Ras-associating" evidence="15">
    <location>
        <begin position="243"/>
        <end position="340"/>
    </location>
</feature>
<evidence type="ECO:0000256" key="3">
    <source>
        <dbReference type="ARBA" id="ARBA00012552"/>
    </source>
</evidence>
<gene>
    <name evidence="16" type="ORF">GEV33_007884</name>
</gene>
<dbReference type="Pfam" id="PF00788">
    <property type="entry name" value="RA"/>
    <property type="match status" value="2"/>
</dbReference>
<dbReference type="CDD" id="cd18808">
    <property type="entry name" value="SF1_C_Upf1"/>
    <property type="match status" value="1"/>
</dbReference>
<keyword evidence="17" id="KW-1185">Reference proteome</keyword>
<reference evidence="16" key="2">
    <citation type="submission" date="2021-08" db="EMBL/GenBank/DDBJ databases">
        <authorList>
            <person name="Eriksson T."/>
        </authorList>
    </citation>
    <scope>NUCLEOTIDE SEQUENCE</scope>
    <source>
        <strain evidence="16">Stoneville</strain>
        <tissue evidence="16">Whole head</tissue>
    </source>
</reference>
<dbReference type="InterPro" id="IPR014001">
    <property type="entry name" value="Helicase_ATP-bd"/>
</dbReference>
<dbReference type="SMART" id="SM00314">
    <property type="entry name" value="RA"/>
    <property type="match status" value="2"/>
</dbReference>
<dbReference type="EMBL" id="JABDTM020023796">
    <property type="protein sequence ID" value="KAH0814906.1"/>
    <property type="molecule type" value="Genomic_DNA"/>
</dbReference>
<dbReference type="PROSITE" id="PS50004">
    <property type="entry name" value="C2"/>
    <property type="match status" value="1"/>
</dbReference>
<dbReference type="GO" id="GO:0003678">
    <property type="term" value="F:DNA helicase activity"/>
    <property type="evidence" value="ECO:0007669"/>
    <property type="project" value="UniProtKB-EC"/>
</dbReference>
<dbReference type="SUPFAM" id="SSF54236">
    <property type="entry name" value="Ubiquitin-like"/>
    <property type="match status" value="2"/>
</dbReference>
<dbReference type="FunFam" id="2.60.40.150:FF:000183">
    <property type="entry name" value="Phosphoinositide phospholipase C"/>
    <property type="match status" value="1"/>
</dbReference>
<evidence type="ECO:0000256" key="5">
    <source>
        <dbReference type="ARBA" id="ARBA00022741"/>
    </source>
</evidence>
<dbReference type="GO" id="GO:0031047">
    <property type="term" value="P:regulatory ncRNA-mediated gene silencing"/>
    <property type="evidence" value="ECO:0007669"/>
    <property type="project" value="UniProtKB-KW"/>
</dbReference>
<dbReference type="CDD" id="cd00275">
    <property type="entry name" value="C2_PLC_like"/>
    <property type="match status" value="1"/>
</dbReference>
<comment type="catalytic activity">
    <reaction evidence="11">
        <text>ATP + H2O = ADP + phosphate + H(+)</text>
        <dbReference type="Rhea" id="RHEA:13065"/>
        <dbReference type="ChEBI" id="CHEBI:15377"/>
        <dbReference type="ChEBI" id="CHEBI:15378"/>
        <dbReference type="ChEBI" id="CHEBI:30616"/>
        <dbReference type="ChEBI" id="CHEBI:43474"/>
        <dbReference type="ChEBI" id="CHEBI:456216"/>
        <dbReference type="EC" id="3.6.4.12"/>
    </reaction>
    <physiologicalReaction direction="left-to-right" evidence="11">
        <dbReference type="Rhea" id="RHEA:13066"/>
    </physiologicalReaction>
</comment>
<dbReference type="Gene3D" id="3.20.20.190">
    <property type="entry name" value="Phosphatidylinositol (PI) phosphodiesterase"/>
    <property type="match status" value="1"/>
</dbReference>
<evidence type="ECO:0000256" key="8">
    <source>
        <dbReference type="ARBA" id="ARBA00022840"/>
    </source>
</evidence>
<dbReference type="Gene3D" id="2.60.40.150">
    <property type="entry name" value="C2 domain"/>
    <property type="match status" value="1"/>
</dbReference>
<dbReference type="Proteomes" id="UP000719412">
    <property type="component" value="Unassembled WGS sequence"/>
</dbReference>
<dbReference type="Pfam" id="PF21633">
    <property type="entry name" value="MOV-10_Ig-like"/>
    <property type="match status" value="1"/>
</dbReference>
<dbReference type="PROSITE" id="PS50008">
    <property type="entry name" value="PIPLC_Y_DOMAIN"/>
    <property type="match status" value="1"/>
</dbReference>
<dbReference type="Gene3D" id="3.10.20.90">
    <property type="entry name" value="Phosphatidylinositol 3-kinase Catalytic Subunit, Chain A, domain 1"/>
    <property type="match status" value="2"/>
</dbReference>
<dbReference type="InterPro" id="IPR029071">
    <property type="entry name" value="Ubiquitin-like_domsf"/>
</dbReference>
<keyword evidence="6" id="KW-0378">Hydrolase</keyword>
<keyword evidence="5" id="KW-0547">Nucleotide-binding</keyword>
<dbReference type="SUPFAM" id="SSF51695">
    <property type="entry name" value="PLC-like phosphodiesterases"/>
    <property type="match status" value="1"/>
</dbReference>
<dbReference type="InterPro" id="IPR017946">
    <property type="entry name" value="PLC-like_Pdiesterase_TIM-brl"/>
</dbReference>
<comment type="similarity">
    <text evidence="2">Belongs to the DNA2/NAM7 helicase family. SDE3 subfamily.</text>
</comment>
<feature type="domain" description="Ras-associating" evidence="15">
    <location>
        <begin position="384"/>
        <end position="468"/>
    </location>
</feature>
<evidence type="ECO:0000256" key="1">
    <source>
        <dbReference type="ARBA" id="ARBA00004496"/>
    </source>
</evidence>
<dbReference type="Pfam" id="PF13087">
    <property type="entry name" value="AAA_12"/>
    <property type="match status" value="1"/>
</dbReference>
<dbReference type="SMART" id="SM00487">
    <property type="entry name" value="DEXDc"/>
    <property type="match status" value="1"/>
</dbReference>
<dbReference type="InterPro" id="IPR026122">
    <property type="entry name" value="MOV-10/SDE3_DEXXQ/H-box"/>
</dbReference>
<feature type="domain" description="C2" evidence="13">
    <location>
        <begin position="59"/>
        <end position="185"/>
    </location>
</feature>
<comment type="subcellular location">
    <subcellularLocation>
        <location evidence="1">Cytoplasm</location>
    </subcellularLocation>
</comment>
<dbReference type="GO" id="GO:0005737">
    <property type="term" value="C:cytoplasm"/>
    <property type="evidence" value="ECO:0007669"/>
    <property type="project" value="UniProtKB-SubCell"/>
</dbReference>
<evidence type="ECO:0000259" key="15">
    <source>
        <dbReference type="PROSITE" id="PS50200"/>
    </source>
</evidence>
<dbReference type="SUPFAM" id="SSF52540">
    <property type="entry name" value="P-loop containing nucleoside triphosphate hydrolases"/>
    <property type="match status" value="1"/>
</dbReference>
<dbReference type="GO" id="GO:0032574">
    <property type="term" value="F:5'-3' RNA helicase activity"/>
    <property type="evidence" value="ECO:0007669"/>
    <property type="project" value="InterPro"/>
</dbReference>
<dbReference type="InterPro" id="IPR049080">
    <property type="entry name" value="MOV-10-like_beta-barrel"/>
</dbReference>
<dbReference type="Gene3D" id="3.40.50.300">
    <property type="entry name" value="P-loop containing nucleotide triphosphate hydrolases"/>
    <property type="match status" value="2"/>
</dbReference>
<dbReference type="SMART" id="SM00239">
    <property type="entry name" value="C2"/>
    <property type="match status" value="1"/>
</dbReference>
<protein>
    <recommendedName>
        <fullName evidence="3">RNA helicase</fullName>
        <ecNumber evidence="3">3.6.4.13</ecNumber>
    </recommendedName>
</protein>
<dbReference type="GO" id="GO:0004435">
    <property type="term" value="F:phosphatidylinositol-4,5-bisphosphate phospholipase C activity"/>
    <property type="evidence" value="ECO:0007669"/>
    <property type="project" value="InterPro"/>
</dbReference>
<evidence type="ECO:0000256" key="4">
    <source>
        <dbReference type="ARBA" id="ARBA00022490"/>
    </source>
</evidence>
<comment type="catalytic activity">
    <reaction evidence="10">
        <text>ATP + H2O = ADP + phosphate + H(+)</text>
        <dbReference type="Rhea" id="RHEA:13065"/>
        <dbReference type="ChEBI" id="CHEBI:15377"/>
        <dbReference type="ChEBI" id="CHEBI:15378"/>
        <dbReference type="ChEBI" id="CHEBI:30616"/>
        <dbReference type="ChEBI" id="CHEBI:43474"/>
        <dbReference type="ChEBI" id="CHEBI:456216"/>
        <dbReference type="EC" id="3.6.4.13"/>
    </reaction>
</comment>
<comment type="caution">
    <text evidence="16">The sequence shown here is derived from an EMBL/GenBank/DDBJ whole genome shotgun (WGS) entry which is preliminary data.</text>
</comment>
<reference evidence="16" key="1">
    <citation type="journal article" date="2020" name="J Insects Food Feed">
        <title>The yellow mealworm (Tenebrio molitor) genome: a resource for the emerging insects as food and feed industry.</title>
        <authorList>
            <person name="Eriksson T."/>
            <person name="Andere A."/>
            <person name="Kelstrup H."/>
            <person name="Emery V."/>
            <person name="Picard C."/>
        </authorList>
    </citation>
    <scope>NUCLEOTIDE SEQUENCE</scope>
    <source>
        <strain evidence="16">Stoneville</strain>
        <tissue evidence="16">Whole head</tissue>
    </source>
</reference>
<dbReference type="InterPro" id="IPR041677">
    <property type="entry name" value="DNA2/NAM7_AAA_11"/>
</dbReference>
<dbReference type="CDD" id="cd18038">
    <property type="entry name" value="DEXXQc_Helz-like"/>
    <property type="match status" value="1"/>
</dbReference>
<evidence type="ECO:0000313" key="16">
    <source>
        <dbReference type="EMBL" id="KAH0814906.1"/>
    </source>
</evidence>
<dbReference type="Pfam" id="PF00168">
    <property type="entry name" value="C2"/>
    <property type="match status" value="1"/>
</dbReference>
<sequence length="1399" mass="160120">MRIDSSNFNPVIFWSFGLQMAALNYQTDDTPMHLNTAMFEINGKCGYVSKPNVMWDRSHVMYRRFNPWDKEFDGIHSVQIVINIVSGQYVWQGNVNLSTYVEVEITGLPVDCNKQKTKVVQKNALNPIWNDTFHFRVMFQDLAFLRFTVMDTTSNHLLAQRILPLKCLRPGYRHLRLRSPQNKYLNMSTLFIYSRVEEESLENTEQRDVLDRSQPETEKIQVDSGSDSTYLGISGTPLCVKRRMFFLMVYGVVAEEPYTILKITQESTTQDVLLLCLQKANIAASKINDYILVEEVARGWEKKDHNLPATQRILDLHERPLQAQSQWKGEGRFILKRMGDDPSSRAWLSSIRSVANREREARKSDGAPSNAWEENDTFLVCIYNVSPEIPYAILKVPLNACAQDVLAQALVKARRLEDPMNFVIVEELEWGGASHNIQQRALADDENIYSSQSHWQTIGRFIMQERANLTPTSLRKNRITSSLRLATLDRISRGLNVARSVATNSIKVPVQVALSDPTTSKWKNKTGEDSRNTKAMPRAKVNSEKDTAVTAGTAQKQQCQREVHSEGETLSDEDSKESDLMATVSRLKKVSSEQLRLHSKTISFKCTIANTRRDPIFLINSTLLHRCPYFTIKHTTDFEDDNTLIKLLPGATYHFQVLFKSDVLSNASYKIPLTCDFQTIDEKSFSIVRTFLAVVDDELETEEEKIKSPFTSKPWKDVKSTISSTKDSYFVDEYPIPGKYIKILSYGLDSFEGMNVNDEENLRDLRELLTELSLDNYKRFWHVLLWLEERAQGVMLMRYNMETVTVKVSDKGVIVLEVPGLAEKRPSVIVGDFIKIRVSGDHTAYKGYVYRVNDKTVEITHVDEDFLEYLQEYPETELDVAFMLSRLAFERMHRGVDRVVDTGMVATLFPSGRRELPTSNTFTLRDVDLFNKTIADNSEQKKAVEKILNVTHDLPYIVFGPPGTGKTVTIVEAILQIKNRTKKKILVCAPSNSACDMLAIKLLEKCKKEELIRIHSSTRERTTITAELKGYSNMDEDDDSFTKINEQILYSHRIVVSTLTLIGRFTNKYKPDCVFIDEAAQASEPETDIAIALVQPGKQVILAGDPEQLGPMTTKCAEKFGLGRSLLARLMENEVYSLDPQTRTYDANFITMLKLNFRSHPDILHIPNLLFYDNLLEPKSTSAMRDPIVGTSIFPVILNINIRREGQAIEFYSVQSKERREGSSPSYFNPFEANVVVKYVTALMRLNLPSAYRVRMDQIGVVTPYKRQVHKIKDRLKHQGFEAVEVGTTESFQGREKRVIIISTVRAQHSLLLHDRKYNLGFVGHNQRFNVAVTRAISKLVVVGCPLVLARDDKWKMFMQLCEERGSYFGKPFDFDTDDFKNDVLNRMNKFKHKDDQYQ</sequence>
<feature type="region of interest" description="Disordered" evidence="12">
    <location>
        <begin position="518"/>
        <end position="576"/>
    </location>
</feature>
<evidence type="ECO:0000256" key="9">
    <source>
        <dbReference type="ARBA" id="ARBA00023158"/>
    </source>
</evidence>
<evidence type="ECO:0000259" key="13">
    <source>
        <dbReference type="PROSITE" id="PS50004"/>
    </source>
</evidence>
<dbReference type="InterPro" id="IPR047187">
    <property type="entry name" value="SF1_C_Upf1"/>
</dbReference>
<dbReference type="SUPFAM" id="SSF49562">
    <property type="entry name" value="C2 domain (Calcium/lipid-binding domain, CaLB)"/>
    <property type="match status" value="1"/>
</dbReference>
<dbReference type="EC" id="3.6.4.13" evidence="3"/>
<dbReference type="GO" id="GO:0006629">
    <property type="term" value="P:lipid metabolic process"/>
    <property type="evidence" value="ECO:0007669"/>
    <property type="project" value="InterPro"/>
</dbReference>
<dbReference type="PRINTS" id="PR00390">
    <property type="entry name" value="PHPHLIPASEC"/>
</dbReference>
<dbReference type="InterPro" id="IPR049077">
    <property type="entry name" value="MOV-10_Ig-like"/>
</dbReference>
<proteinExistence type="inferred from homology"/>
<dbReference type="InterPro" id="IPR035892">
    <property type="entry name" value="C2_domain_sf"/>
</dbReference>
<dbReference type="SMART" id="SM00149">
    <property type="entry name" value="PLCYc"/>
    <property type="match status" value="1"/>
</dbReference>
<dbReference type="InterPro" id="IPR000159">
    <property type="entry name" value="RA_dom"/>
</dbReference>
<evidence type="ECO:0000256" key="7">
    <source>
        <dbReference type="ARBA" id="ARBA00022806"/>
    </source>
</evidence>
<accession>A0A8J6HHJ5</accession>
<dbReference type="GO" id="GO:0005524">
    <property type="term" value="F:ATP binding"/>
    <property type="evidence" value="ECO:0007669"/>
    <property type="project" value="UniProtKB-KW"/>
</dbReference>
<evidence type="ECO:0000313" key="17">
    <source>
        <dbReference type="Proteomes" id="UP000719412"/>
    </source>
</evidence>
<dbReference type="InterPro" id="IPR001192">
    <property type="entry name" value="PI-PLC_fam"/>
</dbReference>
<dbReference type="GO" id="GO:0003723">
    <property type="term" value="F:RNA binding"/>
    <property type="evidence" value="ECO:0007669"/>
    <property type="project" value="InterPro"/>
</dbReference>
<dbReference type="PANTHER" id="PTHR45418:SF1">
    <property type="entry name" value="CANCER_TESTIS ANTIGEN 55"/>
    <property type="match status" value="1"/>
</dbReference>
<dbReference type="PANTHER" id="PTHR45418">
    <property type="entry name" value="CANCER/TESTIS ANTIGEN 55"/>
    <property type="match status" value="1"/>
</dbReference>
<organism evidence="16 17">
    <name type="scientific">Tenebrio molitor</name>
    <name type="common">Yellow mealworm beetle</name>
    <dbReference type="NCBI Taxonomy" id="7067"/>
    <lineage>
        <taxon>Eukaryota</taxon>
        <taxon>Metazoa</taxon>
        <taxon>Ecdysozoa</taxon>
        <taxon>Arthropoda</taxon>
        <taxon>Hexapoda</taxon>
        <taxon>Insecta</taxon>
        <taxon>Pterygota</taxon>
        <taxon>Neoptera</taxon>
        <taxon>Endopterygota</taxon>
        <taxon>Coleoptera</taxon>
        <taxon>Polyphaga</taxon>
        <taxon>Cucujiformia</taxon>
        <taxon>Tenebrionidae</taxon>
        <taxon>Tenebrio</taxon>
    </lineage>
</organism>
<evidence type="ECO:0000256" key="6">
    <source>
        <dbReference type="ARBA" id="ARBA00022801"/>
    </source>
</evidence>
<dbReference type="FunFam" id="3.10.20.90:FF:000238">
    <property type="entry name" value="Phosphoinositide phospholipase C"/>
    <property type="match status" value="1"/>
</dbReference>
<feature type="domain" description="PI-PLC Y-box" evidence="14">
    <location>
        <begin position="2"/>
        <end position="54"/>
    </location>
</feature>